<dbReference type="Proteomes" id="UP000243197">
    <property type="component" value="Chromosome"/>
</dbReference>
<keyword evidence="1" id="KW-0472">Membrane</keyword>
<evidence type="ECO:0000313" key="3">
    <source>
        <dbReference type="EMBL" id="BAV95065.1"/>
    </source>
</evidence>
<evidence type="ECO:0000259" key="2">
    <source>
        <dbReference type="SMART" id="SM00014"/>
    </source>
</evidence>
<evidence type="ECO:0000256" key="1">
    <source>
        <dbReference type="SAM" id="Phobius"/>
    </source>
</evidence>
<dbReference type="SUPFAM" id="SSF48317">
    <property type="entry name" value="Acid phosphatase/Vanadium-dependent haloperoxidase"/>
    <property type="match status" value="1"/>
</dbReference>
<accession>A0A1J1DYT8</accession>
<reference evidence="3 4" key="1">
    <citation type="submission" date="2014-03" db="EMBL/GenBank/DDBJ databases">
        <title>complete genome sequence of Flavobacteriaceae bacterium JBKA-6.</title>
        <authorList>
            <person name="Takano T."/>
            <person name="Nakamura Y."/>
            <person name="Takuma S."/>
            <person name="Yasuike M."/>
            <person name="Matsuyama T."/>
            <person name="Sakai T."/>
            <person name="Fujiwara A."/>
            <person name="Kimoto K."/>
            <person name="Fukuda Y."/>
            <person name="Kondo H."/>
            <person name="Hirono I."/>
            <person name="Nakayasu C."/>
        </authorList>
    </citation>
    <scope>NUCLEOTIDE SEQUENCE [LARGE SCALE GENOMIC DNA]</scope>
    <source>
        <strain evidence="3 4">JBKA-6</strain>
    </source>
</reference>
<keyword evidence="1" id="KW-0812">Transmembrane</keyword>
<protein>
    <submittedName>
        <fullName evidence="3">Phosphoesterase pa-phosphatase related protein</fullName>
    </submittedName>
</protein>
<gene>
    <name evidence="3" type="ORF">JBKA6_1052</name>
</gene>
<evidence type="ECO:0000313" key="4">
    <source>
        <dbReference type="Proteomes" id="UP000243197"/>
    </source>
</evidence>
<keyword evidence="4" id="KW-1185">Reference proteome</keyword>
<sequence>MEEIISLDKEIFLFLNNLGNPTWDGFWLFVTNKFSSTPLYLLILFLIFFKKGKKKGAITLLSIILLITFVDQTSYHFFKNGIQRLRPCHDMEIQEFMRLVKDNCGGKFGFISGHASNSFGFAVFSGLILKKYFKYILPLLIMWACIVSYSRIYIGVHYPADIIFGAIYGIICGGGFLKLIRRFLHK</sequence>
<dbReference type="AlphaFoldDB" id="A0A1J1DYT8"/>
<dbReference type="InterPro" id="IPR000326">
    <property type="entry name" value="PAP2/HPO"/>
</dbReference>
<dbReference type="OrthoDB" id="9789113at2"/>
<dbReference type="InterPro" id="IPR036938">
    <property type="entry name" value="PAP2/HPO_sf"/>
</dbReference>
<dbReference type="PANTHER" id="PTHR14969:SF13">
    <property type="entry name" value="AT30094P"/>
    <property type="match status" value="1"/>
</dbReference>
<feature type="transmembrane region" description="Helical" evidence="1">
    <location>
        <begin position="162"/>
        <end position="180"/>
    </location>
</feature>
<dbReference type="SMART" id="SM00014">
    <property type="entry name" value="acidPPc"/>
    <property type="match status" value="1"/>
</dbReference>
<feature type="transmembrane region" description="Helical" evidence="1">
    <location>
        <begin position="26"/>
        <end position="49"/>
    </location>
</feature>
<proteinExistence type="predicted"/>
<dbReference type="Pfam" id="PF01569">
    <property type="entry name" value="PAP2"/>
    <property type="match status" value="1"/>
</dbReference>
<feature type="transmembrane region" description="Helical" evidence="1">
    <location>
        <begin position="108"/>
        <end position="129"/>
    </location>
</feature>
<dbReference type="Gene3D" id="1.20.144.10">
    <property type="entry name" value="Phosphatidic acid phosphatase type 2/haloperoxidase"/>
    <property type="match status" value="1"/>
</dbReference>
<dbReference type="PANTHER" id="PTHR14969">
    <property type="entry name" value="SPHINGOSINE-1-PHOSPHATE PHOSPHOHYDROLASE"/>
    <property type="match status" value="1"/>
</dbReference>
<feature type="domain" description="Phosphatidic acid phosphatase type 2/haloperoxidase" evidence="2">
    <location>
        <begin position="59"/>
        <end position="177"/>
    </location>
</feature>
<organism evidence="3 4">
    <name type="scientific">Ichthyobacterium seriolicida</name>
    <dbReference type="NCBI Taxonomy" id="242600"/>
    <lineage>
        <taxon>Bacteria</taxon>
        <taxon>Pseudomonadati</taxon>
        <taxon>Bacteroidota</taxon>
        <taxon>Flavobacteriia</taxon>
        <taxon>Flavobacteriales</taxon>
        <taxon>Ichthyobacteriaceae</taxon>
        <taxon>Ichthyobacterium</taxon>
    </lineage>
</organism>
<dbReference type="KEGG" id="ise:JBKA6_1052"/>
<dbReference type="RefSeq" id="WP_096686562.1">
    <property type="nucleotide sequence ID" value="NZ_AP014564.1"/>
</dbReference>
<keyword evidence="1" id="KW-1133">Transmembrane helix</keyword>
<name>A0A1J1DYT8_9FLAO</name>
<feature type="transmembrane region" description="Helical" evidence="1">
    <location>
        <begin position="136"/>
        <end position="156"/>
    </location>
</feature>
<dbReference type="EMBL" id="AP014564">
    <property type="protein sequence ID" value="BAV95065.1"/>
    <property type="molecule type" value="Genomic_DNA"/>
</dbReference>
<feature type="transmembrane region" description="Helical" evidence="1">
    <location>
        <begin position="56"/>
        <end position="78"/>
    </location>
</feature>